<dbReference type="OrthoDB" id="437838at2759"/>
<dbReference type="Proteomes" id="UP000604046">
    <property type="component" value="Unassembled WGS sequence"/>
</dbReference>
<comment type="caution">
    <text evidence="1">The sequence shown here is derived from an EMBL/GenBank/DDBJ whole genome shotgun (WGS) entry which is preliminary data.</text>
</comment>
<dbReference type="EMBL" id="CAJNDS010002851">
    <property type="protein sequence ID" value="CAE7619179.1"/>
    <property type="molecule type" value="Genomic_DNA"/>
</dbReference>
<reference evidence="1" key="1">
    <citation type="submission" date="2021-02" db="EMBL/GenBank/DDBJ databases">
        <authorList>
            <person name="Dougan E. K."/>
            <person name="Rhodes N."/>
            <person name="Thang M."/>
            <person name="Chan C."/>
        </authorList>
    </citation>
    <scope>NUCLEOTIDE SEQUENCE</scope>
</reference>
<protein>
    <submittedName>
        <fullName evidence="1">Uncharacterized protein</fullName>
    </submittedName>
</protein>
<proteinExistence type="predicted"/>
<sequence>MFLLTSQAGNGSQAALIARGAASKRKAWEMDADDYHLACLGGSGRSTKNSLRNVLRGMNRLGYSISLKITWIPRVPVCDVGPVDIPAIGLLDMLQYILDSGRSHMLLGGHDIGGDTWCKVLNQFWHRFEKHDPTHCIFRDTSKSERDYLIPLLAYGDEGTGKRKHPVWVLAWKPALFSNMNSYFRTILIATASHALYSQFHCGYAGGNQCLDAILDHFIKEARIAYHQGPPSQLETVGFRV</sequence>
<gene>
    <name evidence="1" type="ORF">SNAT2548_LOCUS35190</name>
</gene>
<evidence type="ECO:0000313" key="2">
    <source>
        <dbReference type="Proteomes" id="UP000604046"/>
    </source>
</evidence>
<keyword evidence="2" id="KW-1185">Reference proteome</keyword>
<organism evidence="1 2">
    <name type="scientific">Symbiodinium natans</name>
    <dbReference type="NCBI Taxonomy" id="878477"/>
    <lineage>
        <taxon>Eukaryota</taxon>
        <taxon>Sar</taxon>
        <taxon>Alveolata</taxon>
        <taxon>Dinophyceae</taxon>
        <taxon>Suessiales</taxon>
        <taxon>Symbiodiniaceae</taxon>
        <taxon>Symbiodinium</taxon>
    </lineage>
</organism>
<name>A0A812VBL6_9DINO</name>
<dbReference type="AlphaFoldDB" id="A0A812VBL6"/>
<evidence type="ECO:0000313" key="1">
    <source>
        <dbReference type="EMBL" id="CAE7619179.1"/>
    </source>
</evidence>
<accession>A0A812VBL6</accession>